<dbReference type="Proteomes" id="UP000015500">
    <property type="component" value="Chromosome"/>
</dbReference>
<evidence type="ECO:0000256" key="7">
    <source>
        <dbReference type="ARBA" id="ARBA00023004"/>
    </source>
</evidence>
<evidence type="ECO:0000313" key="12">
    <source>
        <dbReference type="EMBL" id="AGT32901.1"/>
    </source>
</evidence>
<evidence type="ECO:0000256" key="3">
    <source>
        <dbReference type="ARBA" id="ARBA00012239"/>
    </source>
</evidence>
<reference evidence="12 13" key="1">
    <citation type="journal article" date="2014" name="Genome Announc.">
        <title>Complete Genome Sequence of the Thermophilic Polychlorinated Biphenyl Degrader Geobacillus sp. Strain JF8 (NBRC 109937).</title>
        <authorList>
            <person name="Shintani M."/>
            <person name="Ohtsubo Y."/>
            <person name="Fukuda K."/>
            <person name="Hosoyama A."/>
            <person name="Ohji S."/>
            <person name="Yamazoe A."/>
            <person name="Fujita N."/>
            <person name="Nagata Y."/>
            <person name="Tsuda M."/>
            <person name="Hatta T."/>
            <person name="Kimbara K."/>
        </authorList>
    </citation>
    <scope>NUCLEOTIDE SEQUENCE [LARGE SCALE GENOMIC DNA]</scope>
    <source>
        <strain evidence="12 13">JF8</strain>
    </source>
</reference>
<name>S6A390_GEOG3</name>
<keyword evidence="6" id="KW-0663">Pyridoxal phosphate</keyword>
<keyword evidence="4" id="KW-0808">Transferase</keyword>
<keyword evidence="8" id="KW-0411">Iron-sulfur</keyword>
<accession>S6A390</accession>
<feature type="domain" description="Aminotransferase class V" evidence="11">
    <location>
        <begin position="4"/>
        <end position="365"/>
    </location>
</feature>
<evidence type="ECO:0000256" key="8">
    <source>
        <dbReference type="ARBA" id="ARBA00023014"/>
    </source>
</evidence>
<dbReference type="GO" id="GO:0046872">
    <property type="term" value="F:metal ion binding"/>
    <property type="evidence" value="ECO:0007669"/>
    <property type="project" value="UniProtKB-KW"/>
</dbReference>
<evidence type="ECO:0000256" key="2">
    <source>
        <dbReference type="ARBA" id="ARBA00006490"/>
    </source>
</evidence>
<dbReference type="KEGG" id="gjf:M493_13295"/>
<dbReference type="InterPro" id="IPR015422">
    <property type="entry name" value="PyrdxlP-dep_Trfase_small"/>
</dbReference>
<evidence type="ECO:0000256" key="4">
    <source>
        <dbReference type="ARBA" id="ARBA00022679"/>
    </source>
</evidence>
<dbReference type="InterPro" id="IPR015424">
    <property type="entry name" value="PyrdxlP-dep_Trfase"/>
</dbReference>
<comment type="cofactor">
    <cofactor evidence="1 10">
        <name>pyridoxal 5'-phosphate</name>
        <dbReference type="ChEBI" id="CHEBI:597326"/>
    </cofactor>
</comment>
<keyword evidence="5" id="KW-0479">Metal-binding</keyword>
<organism evidence="12 13">
    <name type="scientific">Geobacillus genomosp. 3</name>
    <dbReference type="NCBI Taxonomy" id="1921421"/>
    <lineage>
        <taxon>Bacteria</taxon>
        <taxon>Bacillati</taxon>
        <taxon>Bacillota</taxon>
        <taxon>Bacilli</taxon>
        <taxon>Bacillales</taxon>
        <taxon>Anoxybacillaceae</taxon>
        <taxon>Geobacillus</taxon>
    </lineage>
</organism>
<evidence type="ECO:0000256" key="6">
    <source>
        <dbReference type="ARBA" id="ARBA00022898"/>
    </source>
</evidence>
<dbReference type="PIRSF" id="PIRSF005572">
    <property type="entry name" value="NifS"/>
    <property type="match status" value="1"/>
</dbReference>
<dbReference type="EC" id="2.8.1.7" evidence="3"/>
<dbReference type="SUPFAM" id="SSF53383">
    <property type="entry name" value="PLP-dependent transferases"/>
    <property type="match status" value="1"/>
</dbReference>
<dbReference type="Pfam" id="PF00266">
    <property type="entry name" value="Aminotran_5"/>
    <property type="match status" value="1"/>
</dbReference>
<dbReference type="InterPro" id="IPR016454">
    <property type="entry name" value="Cysteine_dSase"/>
</dbReference>
<evidence type="ECO:0000256" key="9">
    <source>
        <dbReference type="ARBA" id="ARBA00050776"/>
    </source>
</evidence>
<keyword evidence="7" id="KW-0408">Iron</keyword>
<comment type="catalytic activity">
    <reaction evidence="9">
        <text>(sulfur carrier)-H + L-cysteine = (sulfur carrier)-SH + L-alanine</text>
        <dbReference type="Rhea" id="RHEA:43892"/>
        <dbReference type="Rhea" id="RHEA-COMP:14737"/>
        <dbReference type="Rhea" id="RHEA-COMP:14739"/>
        <dbReference type="ChEBI" id="CHEBI:29917"/>
        <dbReference type="ChEBI" id="CHEBI:35235"/>
        <dbReference type="ChEBI" id="CHEBI:57972"/>
        <dbReference type="ChEBI" id="CHEBI:64428"/>
        <dbReference type="EC" id="2.8.1.7"/>
    </reaction>
</comment>
<dbReference type="PROSITE" id="PS00595">
    <property type="entry name" value="AA_TRANSFER_CLASS_5"/>
    <property type="match status" value="1"/>
</dbReference>
<comment type="similarity">
    <text evidence="2">Belongs to the class-V pyridoxal-phosphate-dependent aminotransferase family. NifS/IscS subfamily.</text>
</comment>
<evidence type="ECO:0000259" key="11">
    <source>
        <dbReference type="Pfam" id="PF00266"/>
    </source>
</evidence>
<dbReference type="EMBL" id="CP006254">
    <property type="protein sequence ID" value="AGT32901.1"/>
    <property type="molecule type" value="Genomic_DNA"/>
</dbReference>
<evidence type="ECO:0000313" key="13">
    <source>
        <dbReference type="Proteomes" id="UP000015500"/>
    </source>
</evidence>
<gene>
    <name evidence="12" type="ORF">M493_13295</name>
</gene>
<keyword evidence="13" id="KW-1185">Reference proteome</keyword>
<evidence type="ECO:0000256" key="10">
    <source>
        <dbReference type="RuleBase" id="RU004504"/>
    </source>
</evidence>
<dbReference type="GO" id="GO:0051536">
    <property type="term" value="F:iron-sulfur cluster binding"/>
    <property type="evidence" value="ECO:0007669"/>
    <property type="project" value="UniProtKB-KW"/>
</dbReference>
<dbReference type="InterPro" id="IPR000192">
    <property type="entry name" value="Aminotrans_V_dom"/>
</dbReference>
<dbReference type="GO" id="GO:0031071">
    <property type="term" value="F:cysteine desulfurase activity"/>
    <property type="evidence" value="ECO:0007669"/>
    <property type="project" value="UniProtKB-EC"/>
</dbReference>
<dbReference type="FunFam" id="3.40.640.10:FF:000084">
    <property type="entry name" value="IscS-like cysteine desulfurase"/>
    <property type="match status" value="1"/>
</dbReference>
<dbReference type="PATRIC" id="fig|1345697.3.peg.2593"/>
<dbReference type="STRING" id="1921421.M493_13295"/>
<evidence type="ECO:0000256" key="5">
    <source>
        <dbReference type="ARBA" id="ARBA00022723"/>
    </source>
</evidence>
<proteinExistence type="inferred from homology"/>
<dbReference type="PANTHER" id="PTHR11601">
    <property type="entry name" value="CYSTEINE DESULFURYLASE FAMILY MEMBER"/>
    <property type="match status" value="1"/>
</dbReference>
<protein>
    <recommendedName>
        <fullName evidence="3">cysteine desulfurase</fullName>
        <ecNumber evidence="3">2.8.1.7</ecNumber>
    </recommendedName>
</protein>
<dbReference type="RefSeq" id="WP_020960693.1">
    <property type="nucleotide sequence ID" value="NC_022080.4"/>
</dbReference>
<dbReference type="Gene3D" id="3.40.640.10">
    <property type="entry name" value="Type I PLP-dependent aspartate aminotransferase-like (Major domain)"/>
    <property type="match status" value="1"/>
</dbReference>
<dbReference type="InterPro" id="IPR020578">
    <property type="entry name" value="Aminotrans_V_PyrdxlP_BS"/>
</dbReference>
<dbReference type="OrthoDB" id="9808002at2"/>
<sequence length="380" mass="41420">MQRIYLDHAATSPVHPDVAAGMVHWMTEQFGNPSSIHYFGRQSRRALDEARATIARSLGAKETEIVFTSGGTEADNLAIIGTATANRSRGRHVVTTAIEHHAVLRACEYLERQGFDVTYLPVDEQGLVSVDDVKAVLRDETILVSIMFANNEIGTIQPVREIGALLRDHPAYFHTDAVQAYGLIPIDVNEYGIDLLSLSGHKINGPKGSGALYVRETVKITPLLFGGEQERKRRAGTENVPGMIGLAQAAEIVERTRDEKRRQYAAWREAMLDVFRSSGIDYTVNGSPDGLPHILNVAFPGTNVESLLVNLDLAGIAASSGSACTAGSIDPSHVLVAMCGKESDRIRSSVRFSFGLGNTKEQIERAAEETVNIVKRLTDR</sequence>
<evidence type="ECO:0000256" key="1">
    <source>
        <dbReference type="ARBA" id="ARBA00001933"/>
    </source>
</evidence>
<dbReference type="HOGENOM" id="CLU_003433_0_0_9"/>
<dbReference type="NCBIfam" id="NF002806">
    <property type="entry name" value="PRK02948.1"/>
    <property type="match status" value="1"/>
</dbReference>
<dbReference type="InterPro" id="IPR015421">
    <property type="entry name" value="PyrdxlP-dep_Trfase_major"/>
</dbReference>
<dbReference type="PANTHER" id="PTHR11601:SF34">
    <property type="entry name" value="CYSTEINE DESULFURASE"/>
    <property type="match status" value="1"/>
</dbReference>
<dbReference type="AlphaFoldDB" id="S6A390"/>
<dbReference type="Gene3D" id="3.90.1150.10">
    <property type="entry name" value="Aspartate Aminotransferase, domain 1"/>
    <property type="match status" value="1"/>
</dbReference>
<dbReference type="Gene3D" id="1.10.260.50">
    <property type="match status" value="1"/>
</dbReference>